<name>A0A2G8RUS9_9APHY</name>
<evidence type="ECO:0000313" key="2">
    <source>
        <dbReference type="EMBL" id="PIL25270.1"/>
    </source>
</evidence>
<reference evidence="2 3" key="1">
    <citation type="journal article" date="2015" name="Sci. Rep.">
        <title>Chromosome-level genome map provides insights into diverse defense mechanisms in the medicinal fungus Ganoderma sinense.</title>
        <authorList>
            <person name="Zhu Y."/>
            <person name="Xu J."/>
            <person name="Sun C."/>
            <person name="Zhou S."/>
            <person name="Xu H."/>
            <person name="Nelson D.R."/>
            <person name="Qian J."/>
            <person name="Song J."/>
            <person name="Luo H."/>
            <person name="Xiang L."/>
            <person name="Li Y."/>
            <person name="Xu Z."/>
            <person name="Ji A."/>
            <person name="Wang L."/>
            <person name="Lu S."/>
            <person name="Hayward A."/>
            <person name="Sun W."/>
            <person name="Li X."/>
            <person name="Schwartz D.C."/>
            <person name="Wang Y."/>
            <person name="Chen S."/>
        </authorList>
    </citation>
    <scope>NUCLEOTIDE SEQUENCE [LARGE SCALE GENOMIC DNA]</scope>
    <source>
        <strain evidence="2 3">ZZ0214-1</strain>
    </source>
</reference>
<dbReference type="Proteomes" id="UP000230002">
    <property type="component" value="Unassembled WGS sequence"/>
</dbReference>
<feature type="compositionally biased region" description="Basic and acidic residues" evidence="1">
    <location>
        <begin position="55"/>
        <end position="68"/>
    </location>
</feature>
<accession>A0A2G8RUS9</accession>
<evidence type="ECO:0000313" key="3">
    <source>
        <dbReference type="Proteomes" id="UP000230002"/>
    </source>
</evidence>
<dbReference type="AlphaFoldDB" id="A0A2G8RUS9"/>
<protein>
    <submittedName>
        <fullName evidence="2">Uncharacterized protein</fullName>
    </submittedName>
</protein>
<gene>
    <name evidence="2" type="ORF">GSI_13159</name>
</gene>
<comment type="caution">
    <text evidence="2">The sequence shown here is derived from an EMBL/GenBank/DDBJ whole genome shotgun (WGS) entry which is preliminary data.</text>
</comment>
<evidence type="ECO:0000256" key="1">
    <source>
        <dbReference type="SAM" id="MobiDB-lite"/>
    </source>
</evidence>
<feature type="region of interest" description="Disordered" evidence="1">
    <location>
        <begin position="1"/>
        <end position="68"/>
    </location>
</feature>
<feature type="region of interest" description="Disordered" evidence="1">
    <location>
        <begin position="209"/>
        <end position="241"/>
    </location>
</feature>
<feature type="region of interest" description="Disordered" evidence="1">
    <location>
        <begin position="118"/>
        <end position="151"/>
    </location>
</feature>
<feature type="region of interest" description="Disordered" evidence="1">
    <location>
        <begin position="170"/>
        <end position="192"/>
    </location>
</feature>
<proteinExistence type="predicted"/>
<sequence>MTPFNGPEEQLPQRLQGPALLRRSVGDNVNKRRDAYHRRKAQEKETRARARARQYKREEAMGSWERRTDGRIDSLSGAVSEASISTLPVPEEGTYYTWDSNDPSTIATLVDHRGRTTRPHALVNPAPAPAAALQPPQPPSSGAPEQLRTNAPDYGDQVYLHFPYKASAASSSTQQPSSIVHTSGTNISSTTDDLQLETGHKSFLTHLSKSSVPTEDRGESPALPPSALTPPSELEPTHSTAQGLGSWWCNDRFFAVYQDFFIRRGSDHGVSSHPSPASTHIEYRVPLDLTNGRPTAQAYLSTAPVSEDTTVHHDTAERYPLECPRTSSSDYATPSEGSDYLDWSIPPVVFEPIDPQRLKELEVAAAAAAGYADTLYLQAILPSTLPEAVYADMHPSPPTIRTSHSEFPHANKCATHGFAANFAQSYTQSWATTGRKASQGPHPQRALPMRQQAAASRYFNVA</sequence>
<keyword evidence="3" id="KW-1185">Reference proteome</keyword>
<feature type="compositionally biased region" description="Polar residues" evidence="1">
    <location>
        <begin position="179"/>
        <end position="192"/>
    </location>
</feature>
<dbReference type="EMBL" id="AYKW01000056">
    <property type="protein sequence ID" value="PIL25270.1"/>
    <property type="molecule type" value="Genomic_DNA"/>
</dbReference>
<organism evidence="2 3">
    <name type="scientific">Ganoderma sinense ZZ0214-1</name>
    <dbReference type="NCBI Taxonomy" id="1077348"/>
    <lineage>
        <taxon>Eukaryota</taxon>
        <taxon>Fungi</taxon>
        <taxon>Dikarya</taxon>
        <taxon>Basidiomycota</taxon>
        <taxon>Agaricomycotina</taxon>
        <taxon>Agaricomycetes</taxon>
        <taxon>Polyporales</taxon>
        <taxon>Polyporaceae</taxon>
        <taxon>Ganoderma</taxon>
    </lineage>
</organism>